<dbReference type="GO" id="GO:0016192">
    <property type="term" value="P:vesicle-mediated transport"/>
    <property type="evidence" value="ECO:0007669"/>
    <property type="project" value="UniProtKB-ARBA"/>
</dbReference>
<evidence type="ECO:0000256" key="7">
    <source>
        <dbReference type="RuleBase" id="RU363107"/>
    </source>
</evidence>
<protein>
    <recommendedName>
        <fullName evidence="7">PRA1 family protein</fullName>
    </recommendedName>
</protein>
<feature type="transmembrane region" description="Helical" evidence="7">
    <location>
        <begin position="110"/>
        <end position="130"/>
    </location>
</feature>
<evidence type="ECO:0000313" key="8">
    <source>
        <dbReference type="EMBL" id="CAL0334962.1"/>
    </source>
</evidence>
<dbReference type="AlphaFoldDB" id="A0AAV1YMB3"/>
<dbReference type="PANTHER" id="PTHR19317:SF94">
    <property type="entry name" value="PRA1 FAMILY PROTEIN"/>
    <property type="match status" value="1"/>
</dbReference>
<dbReference type="GO" id="GO:0005794">
    <property type="term" value="C:Golgi apparatus"/>
    <property type="evidence" value="ECO:0007669"/>
    <property type="project" value="TreeGrafter"/>
</dbReference>
<comment type="function">
    <text evidence="1 7">May be involved in both secretory and endocytic intracellular trafficking in the endosomal/prevacuolar compartments.</text>
</comment>
<feature type="transmembrane region" description="Helical" evidence="7">
    <location>
        <begin position="81"/>
        <end position="98"/>
    </location>
</feature>
<evidence type="ECO:0000256" key="3">
    <source>
        <dbReference type="ARBA" id="ARBA00006483"/>
    </source>
</evidence>
<evidence type="ECO:0000256" key="5">
    <source>
        <dbReference type="ARBA" id="ARBA00022989"/>
    </source>
</evidence>
<comment type="subcellular location">
    <subcellularLocation>
        <location evidence="2">Endomembrane system</location>
        <topology evidence="2">Multi-pass membrane protein</topology>
    </subcellularLocation>
    <subcellularLocation>
        <location evidence="7">Membrane</location>
        <topology evidence="7">Multi-pass membrane protein</topology>
    </subcellularLocation>
</comment>
<evidence type="ECO:0000256" key="1">
    <source>
        <dbReference type="ARBA" id="ARBA00002501"/>
    </source>
</evidence>
<keyword evidence="5 7" id="KW-1133">Transmembrane helix</keyword>
<evidence type="ECO:0000256" key="4">
    <source>
        <dbReference type="ARBA" id="ARBA00022692"/>
    </source>
</evidence>
<organism evidence="8 9">
    <name type="scientific">Lupinus luteus</name>
    <name type="common">European yellow lupine</name>
    <dbReference type="NCBI Taxonomy" id="3873"/>
    <lineage>
        <taxon>Eukaryota</taxon>
        <taxon>Viridiplantae</taxon>
        <taxon>Streptophyta</taxon>
        <taxon>Embryophyta</taxon>
        <taxon>Tracheophyta</taxon>
        <taxon>Spermatophyta</taxon>
        <taxon>Magnoliopsida</taxon>
        <taxon>eudicotyledons</taxon>
        <taxon>Gunneridae</taxon>
        <taxon>Pentapetalae</taxon>
        <taxon>rosids</taxon>
        <taxon>fabids</taxon>
        <taxon>Fabales</taxon>
        <taxon>Fabaceae</taxon>
        <taxon>Papilionoideae</taxon>
        <taxon>50 kb inversion clade</taxon>
        <taxon>genistoids sensu lato</taxon>
        <taxon>core genistoids</taxon>
        <taxon>Genisteae</taxon>
        <taxon>Lupinus</taxon>
    </lineage>
</organism>
<keyword evidence="7" id="KW-0813">Transport</keyword>
<dbReference type="InterPro" id="IPR004895">
    <property type="entry name" value="Prenylated_rab_accept_PRA1"/>
</dbReference>
<evidence type="ECO:0000256" key="6">
    <source>
        <dbReference type="ARBA" id="ARBA00023136"/>
    </source>
</evidence>
<accession>A0AAV1YMB3</accession>
<dbReference type="Proteomes" id="UP001497480">
    <property type="component" value="Unassembled WGS sequence"/>
</dbReference>
<dbReference type="EMBL" id="CAXHTB010000026">
    <property type="protein sequence ID" value="CAL0334962.1"/>
    <property type="molecule type" value="Genomic_DNA"/>
</dbReference>
<comment type="caution">
    <text evidence="8">The sequence shown here is derived from an EMBL/GenBank/DDBJ whole genome shotgun (WGS) entry which is preliminary data.</text>
</comment>
<proteinExistence type="inferred from homology"/>
<evidence type="ECO:0000256" key="2">
    <source>
        <dbReference type="ARBA" id="ARBA00004127"/>
    </source>
</evidence>
<sequence length="191" mass="21235">MSPEKVSVTIATFQNFLTRLHRHAKRRPWTELADRSSISVPQSLAEAYSRVRKNTIYFRVNYLIVVAVVLAVSLLRRPFTLLLLGSVAGAWLYLYVLRQPEQQLVIFGRVFTDCEALVGLSFATVAVALWTNVVSVIISAVTVGVAVVCCHGALRVPEDRFLEQQEQRSWASGLFPDSRPVSSVHIGPLAV</sequence>
<evidence type="ECO:0000313" key="9">
    <source>
        <dbReference type="Proteomes" id="UP001497480"/>
    </source>
</evidence>
<comment type="similarity">
    <text evidence="3 7">Belongs to the PRA1 family.</text>
</comment>
<feature type="transmembrane region" description="Helical" evidence="7">
    <location>
        <begin position="56"/>
        <end position="75"/>
    </location>
</feature>
<dbReference type="GO" id="GO:0005783">
    <property type="term" value="C:endoplasmic reticulum"/>
    <property type="evidence" value="ECO:0007669"/>
    <property type="project" value="TreeGrafter"/>
</dbReference>
<name>A0AAV1YMB3_LUPLU</name>
<gene>
    <name evidence="8" type="ORF">LLUT_LOCUS36022</name>
</gene>
<reference evidence="8 9" key="1">
    <citation type="submission" date="2024-03" db="EMBL/GenBank/DDBJ databases">
        <authorList>
            <person name="Martinez-Hernandez J."/>
        </authorList>
    </citation>
    <scope>NUCLEOTIDE SEQUENCE [LARGE SCALE GENOMIC DNA]</scope>
</reference>
<dbReference type="PANTHER" id="PTHR19317">
    <property type="entry name" value="PRENYLATED RAB ACCEPTOR 1-RELATED"/>
    <property type="match status" value="1"/>
</dbReference>
<keyword evidence="4 7" id="KW-0812">Transmembrane</keyword>
<keyword evidence="6 7" id="KW-0472">Membrane</keyword>
<dbReference type="Pfam" id="PF03208">
    <property type="entry name" value="PRA1"/>
    <property type="match status" value="1"/>
</dbReference>
<keyword evidence="9" id="KW-1185">Reference proteome</keyword>
<dbReference type="GO" id="GO:0016020">
    <property type="term" value="C:membrane"/>
    <property type="evidence" value="ECO:0007669"/>
    <property type="project" value="UniProtKB-SubCell"/>
</dbReference>